<keyword evidence="1" id="KW-1133">Transmembrane helix</keyword>
<evidence type="ECO:0000313" key="3">
    <source>
        <dbReference type="Proteomes" id="UP000320209"/>
    </source>
</evidence>
<feature type="transmembrane region" description="Helical" evidence="1">
    <location>
        <begin position="111"/>
        <end position="132"/>
    </location>
</feature>
<protein>
    <submittedName>
        <fullName evidence="2">Uncharacterized protein</fullName>
    </submittedName>
</protein>
<feature type="transmembrane region" description="Helical" evidence="1">
    <location>
        <begin position="31"/>
        <end position="51"/>
    </location>
</feature>
<keyword evidence="1" id="KW-0812">Transmembrane</keyword>
<feature type="transmembrane region" description="Helical" evidence="1">
    <location>
        <begin position="57"/>
        <end position="77"/>
    </location>
</feature>
<organism evidence="2 3">
    <name type="scientific">Nocardioides albertanoniae</name>
    <dbReference type="NCBI Taxonomy" id="1175486"/>
    <lineage>
        <taxon>Bacteria</taxon>
        <taxon>Bacillati</taxon>
        <taxon>Actinomycetota</taxon>
        <taxon>Actinomycetes</taxon>
        <taxon>Propionibacteriales</taxon>
        <taxon>Nocardioidaceae</taxon>
        <taxon>Nocardioides</taxon>
    </lineage>
</organism>
<name>A0A543A266_9ACTN</name>
<sequence>MTYVVLVAWLVQASAGVLLLTRWWRHRIRAGVVVTHVALSVLGLALWVAYVLSDHVFWGWGALGLIAVGNGFGDAMLLRRARAMGGRHLSVLHAYRVALGAIFAGRMPAFVIFHALLAGVVFFATLAVCVVATV</sequence>
<dbReference type="OrthoDB" id="5072105at2"/>
<keyword evidence="3" id="KW-1185">Reference proteome</keyword>
<dbReference type="EMBL" id="VFOV01000001">
    <property type="protein sequence ID" value="TQL66685.1"/>
    <property type="molecule type" value="Genomic_DNA"/>
</dbReference>
<dbReference type="RefSeq" id="WP_141778872.1">
    <property type="nucleotide sequence ID" value="NZ_VFOV01000001.1"/>
</dbReference>
<gene>
    <name evidence="2" type="ORF">FB381_0549</name>
</gene>
<evidence type="ECO:0000256" key="1">
    <source>
        <dbReference type="SAM" id="Phobius"/>
    </source>
</evidence>
<proteinExistence type="predicted"/>
<evidence type="ECO:0000313" key="2">
    <source>
        <dbReference type="EMBL" id="TQL66685.1"/>
    </source>
</evidence>
<accession>A0A543A266</accession>
<feature type="transmembrane region" description="Helical" evidence="1">
    <location>
        <begin position="6"/>
        <end position="24"/>
    </location>
</feature>
<keyword evidence="1" id="KW-0472">Membrane</keyword>
<reference evidence="2 3" key="1">
    <citation type="submission" date="2019-06" db="EMBL/GenBank/DDBJ databases">
        <title>Sequencing the genomes of 1000 actinobacteria strains.</title>
        <authorList>
            <person name="Klenk H.-P."/>
        </authorList>
    </citation>
    <scope>NUCLEOTIDE SEQUENCE [LARGE SCALE GENOMIC DNA]</scope>
    <source>
        <strain evidence="2 3">DSM 25218</strain>
    </source>
</reference>
<dbReference type="Proteomes" id="UP000320209">
    <property type="component" value="Unassembled WGS sequence"/>
</dbReference>
<comment type="caution">
    <text evidence="2">The sequence shown here is derived from an EMBL/GenBank/DDBJ whole genome shotgun (WGS) entry which is preliminary data.</text>
</comment>
<dbReference type="AlphaFoldDB" id="A0A543A266"/>